<evidence type="ECO:0000313" key="10">
    <source>
        <dbReference type="Proteomes" id="UP001153620"/>
    </source>
</evidence>
<feature type="signal peptide" evidence="6">
    <location>
        <begin position="1"/>
        <end position="26"/>
    </location>
</feature>
<reference evidence="9" key="1">
    <citation type="submission" date="2022-01" db="EMBL/GenBank/DDBJ databases">
        <authorList>
            <person name="King R."/>
        </authorList>
    </citation>
    <scope>NUCLEOTIDE SEQUENCE</scope>
</reference>
<keyword evidence="10" id="KW-1185">Reference proteome</keyword>
<reference evidence="9" key="2">
    <citation type="submission" date="2022-10" db="EMBL/GenBank/DDBJ databases">
        <authorList>
            <consortium name="ENA_rothamsted_submissions"/>
            <consortium name="culmorum"/>
            <person name="King R."/>
        </authorList>
    </citation>
    <scope>NUCLEOTIDE SEQUENCE</scope>
</reference>
<evidence type="ECO:0000256" key="3">
    <source>
        <dbReference type="ARBA" id="ARBA00022759"/>
    </source>
</evidence>
<dbReference type="Pfam" id="PF01223">
    <property type="entry name" value="Endonuclease_NS"/>
    <property type="match status" value="1"/>
</dbReference>
<dbReference type="PANTHER" id="PTHR13966">
    <property type="entry name" value="ENDONUCLEASE RELATED"/>
    <property type="match status" value="1"/>
</dbReference>
<keyword evidence="3" id="KW-0378">Hydrolase</keyword>
<evidence type="ECO:0000313" key="9">
    <source>
        <dbReference type="EMBL" id="CAG9806412.1"/>
    </source>
</evidence>
<gene>
    <name evidence="9" type="ORF">CHIRRI_LOCUS9269</name>
</gene>
<dbReference type="SMART" id="SM00477">
    <property type="entry name" value="NUC"/>
    <property type="match status" value="1"/>
</dbReference>
<dbReference type="InterPro" id="IPR001604">
    <property type="entry name" value="Endo_G_ENPP1-like_dom"/>
</dbReference>
<dbReference type="GO" id="GO:0005634">
    <property type="term" value="C:nucleus"/>
    <property type="evidence" value="ECO:0007669"/>
    <property type="project" value="TreeGrafter"/>
</dbReference>
<dbReference type="SUPFAM" id="SSF54060">
    <property type="entry name" value="His-Me finger endonucleases"/>
    <property type="match status" value="1"/>
</dbReference>
<dbReference type="SMART" id="SM00892">
    <property type="entry name" value="Endonuclease_NS"/>
    <property type="match status" value="1"/>
</dbReference>
<keyword evidence="3" id="KW-0255">Endonuclease</keyword>
<dbReference type="InterPro" id="IPR044925">
    <property type="entry name" value="His-Me_finger_sf"/>
</dbReference>
<proteinExistence type="inferred from homology"/>
<feature type="chain" id="PRO_5040460319" description="DNA/RNA non-specific endonuclease domain-containing protein" evidence="6">
    <location>
        <begin position="27"/>
        <end position="395"/>
    </location>
</feature>
<evidence type="ECO:0000256" key="2">
    <source>
        <dbReference type="ARBA" id="ARBA00022722"/>
    </source>
</evidence>
<feature type="domain" description="DNA/RNA non-specific endonuclease/pyrophosphatase/phosphodiesterase" evidence="8">
    <location>
        <begin position="147"/>
        <end position="378"/>
    </location>
</feature>
<name>A0A9N9RWC7_9DIPT</name>
<dbReference type="InterPro" id="IPR040255">
    <property type="entry name" value="Non-specific_endonuclease"/>
</dbReference>
<feature type="active site" description="Proton acceptor" evidence="4">
    <location>
        <position position="218"/>
    </location>
</feature>
<sequence length="395" mass="44655">MRSSKLFTTFLSIFCILIAEFGSVQSCSIDMEEIRNNEPIFLKLNRDFVIPNGKIISLKNGERILIDCGQGRTLKNSNFNNKQQIEAVCNGGTVTYGGQSFEQQPNLNCTDNNSIVRIERTLELCGGDGRIFRIGFHVMNNVGTQMLAPVLEVCFDEGKKSIFYVKSHIYGTVNRNEADDYVDPNINNGHFTTGESVKPEFFGVTNLQGSYKGFDRGHYAPNSDYQFAPHRRSTFFYFNMGPMAASFNRGKWKTIENLARRNARGVTADILTGGFYYDPSSKSSKNPSLQSKDGKLDLLNNNNDLVNDQRRTFDGAGTRELESIVIPNFFWKIVKIGLNKIAYVMPTVDNLELPAECMQYCTVNNQRHRYYECNVAGFKSCTNIIKGNFVWPADF</sequence>
<dbReference type="Gene3D" id="3.40.570.10">
    <property type="entry name" value="Extracellular Endonuclease, subunit A"/>
    <property type="match status" value="1"/>
</dbReference>
<evidence type="ECO:0000256" key="6">
    <source>
        <dbReference type="SAM" id="SignalP"/>
    </source>
</evidence>
<dbReference type="GO" id="GO:0046872">
    <property type="term" value="F:metal ion binding"/>
    <property type="evidence" value="ECO:0007669"/>
    <property type="project" value="UniProtKB-KW"/>
</dbReference>
<dbReference type="InterPro" id="IPR044929">
    <property type="entry name" value="DNA/RNA_non-sp_Endonuclease_sf"/>
</dbReference>
<feature type="domain" description="ENPP1-3/EXOG-like endonuclease/phosphodiesterase" evidence="7">
    <location>
        <begin position="151"/>
        <end position="377"/>
    </location>
</feature>
<dbReference type="PANTHER" id="PTHR13966:SF17">
    <property type="entry name" value="ENDONUCLEASE-RELATED"/>
    <property type="match status" value="1"/>
</dbReference>
<evidence type="ECO:0000256" key="1">
    <source>
        <dbReference type="ARBA" id="ARBA00010052"/>
    </source>
</evidence>
<dbReference type="GO" id="GO:0000014">
    <property type="term" value="F:single-stranded DNA endodeoxyribonuclease activity"/>
    <property type="evidence" value="ECO:0007669"/>
    <property type="project" value="TreeGrafter"/>
</dbReference>
<evidence type="ECO:0008006" key="11">
    <source>
        <dbReference type="Google" id="ProtNLM"/>
    </source>
</evidence>
<dbReference type="GO" id="GO:0005743">
    <property type="term" value="C:mitochondrial inner membrane"/>
    <property type="evidence" value="ECO:0007669"/>
    <property type="project" value="TreeGrafter"/>
</dbReference>
<dbReference type="EMBL" id="OU895879">
    <property type="protein sequence ID" value="CAG9806412.1"/>
    <property type="molecule type" value="Genomic_DNA"/>
</dbReference>
<dbReference type="GO" id="GO:0003676">
    <property type="term" value="F:nucleic acid binding"/>
    <property type="evidence" value="ECO:0007669"/>
    <property type="project" value="InterPro"/>
</dbReference>
<keyword evidence="5" id="KW-0479">Metal-binding</keyword>
<evidence type="ECO:0000259" key="7">
    <source>
        <dbReference type="SMART" id="SM00477"/>
    </source>
</evidence>
<feature type="binding site" evidence="5">
    <location>
        <position position="248"/>
    </location>
    <ligand>
        <name>Mg(2+)</name>
        <dbReference type="ChEBI" id="CHEBI:18420"/>
        <note>catalytic</note>
    </ligand>
</feature>
<dbReference type="AlphaFoldDB" id="A0A9N9RWC7"/>
<protein>
    <recommendedName>
        <fullName evidence="11">DNA/RNA non-specific endonuclease domain-containing protein</fullName>
    </recommendedName>
</protein>
<dbReference type="GO" id="GO:0006309">
    <property type="term" value="P:apoptotic DNA fragmentation"/>
    <property type="evidence" value="ECO:0007669"/>
    <property type="project" value="TreeGrafter"/>
</dbReference>
<keyword evidence="2" id="KW-0540">Nuclease</keyword>
<comment type="similarity">
    <text evidence="1">Belongs to the DNA/RNA non-specific endonuclease family.</text>
</comment>
<dbReference type="GO" id="GO:0004521">
    <property type="term" value="F:RNA endonuclease activity"/>
    <property type="evidence" value="ECO:0007669"/>
    <property type="project" value="TreeGrafter"/>
</dbReference>
<dbReference type="OrthoDB" id="8194122at2759"/>
<organism evidence="9 10">
    <name type="scientific">Chironomus riparius</name>
    <dbReference type="NCBI Taxonomy" id="315576"/>
    <lineage>
        <taxon>Eukaryota</taxon>
        <taxon>Metazoa</taxon>
        <taxon>Ecdysozoa</taxon>
        <taxon>Arthropoda</taxon>
        <taxon>Hexapoda</taxon>
        <taxon>Insecta</taxon>
        <taxon>Pterygota</taxon>
        <taxon>Neoptera</taxon>
        <taxon>Endopterygota</taxon>
        <taxon>Diptera</taxon>
        <taxon>Nematocera</taxon>
        <taxon>Chironomoidea</taxon>
        <taxon>Chironomidae</taxon>
        <taxon>Chironominae</taxon>
        <taxon>Chironomus</taxon>
    </lineage>
</organism>
<dbReference type="InterPro" id="IPR020821">
    <property type="entry name" value="ENPP1-3/EXOG-like_nuc-like"/>
</dbReference>
<accession>A0A9N9RWC7</accession>
<evidence type="ECO:0000259" key="8">
    <source>
        <dbReference type="SMART" id="SM00892"/>
    </source>
</evidence>
<evidence type="ECO:0000256" key="5">
    <source>
        <dbReference type="PIRSR" id="PIRSR640255-2"/>
    </source>
</evidence>
<dbReference type="Proteomes" id="UP001153620">
    <property type="component" value="Chromosome 3"/>
</dbReference>
<evidence type="ECO:0000256" key="4">
    <source>
        <dbReference type="PIRSR" id="PIRSR640255-1"/>
    </source>
</evidence>
<keyword evidence="6" id="KW-0732">Signal</keyword>